<dbReference type="GO" id="GO:0003676">
    <property type="term" value="F:nucleic acid binding"/>
    <property type="evidence" value="ECO:0007669"/>
    <property type="project" value="InterPro"/>
</dbReference>
<dbReference type="OMA" id="SCEDYLI"/>
<dbReference type="GO" id="GO:0005634">
    <property type="term" value="C:nucleus"/>
    <property type="evidence" value="ECO:0007669"/>
    <property type="project" value="TreeGrafter"/>
</dbReference>
<dbReference type="Proteomes" id="UP000054359">
    <property type="component" value="Unassembled WGS sequence"/>
</dbReference>
<dbReference type="InterPro" id="IPR036397">
    <property type="entry name" value="RNaseH_sf"/>
</dbReference>
<dbReference type="InterPro" id="IPR012337">
    <property type="entry name" value="RNaseH-like_sf"/>
</dbReference>
<feature type="domain" description="Exonuclease" evidence="3">
    <location>
        <begin position="270"/>
        <end position="325"/>
    </location>
</feature>
<keyword evidence="1" id="KW-0540">Nuclease</keyword>
<keyword evidence="5" id="KW-1185">Reference proteome</keyword>
<evidence type="ECO:0000259" key="3">
    <source>
        <dbReference type="Pfam" id="PF00929"/>
    </source>
</evidence>
<name>A0A087UGA8_STEMI</name>
<dbReference type="EMBL" id="KK119680">
    <property type="protein sequence ID" value="KFM76397.1"/>
    <property type="molecule type" value="Genomic_DNA"/>
</dbReference>
<proteinExistence type="predicted"/>
<keyword evidence="4" id="KW-0269">Exonuclease</keyword>
<dbReference type="PANTHER" id="PTHR12801">
    <property type="entry name" value="RNA EXONUCLEASE REXO1 / RECO3 FAMILY MEMBER-RELATED"/>
    <property type="match status" value="1"/>
</dbReference>
<evidence type="ECO:0000313" key="4">
    <source>
        <dbReference type="EMBL" id="KFM76397.1"/>
    </source>
</evidence>
<evidence type="ECO:0000313" key="5">
    <source>
        <dbReference type="Proteomes" id="UP000054359"/>
    </source>
</evidence>
<dbReference type="Pfam" id="PF00929">
    <property type="entry name" value="RNase_T"/>
    <property type="match status" value="1"/>
</dbReference>
<reference evidence="4 5" key="1">
    <citation type="submission" date="2013-11" db="EMBL/GenBank/DDBJ databases">
        <title>Genome sequencing of Stegodyphus mimosarum.</title>
        <authorList>
            <person name="Bechsgaard J."/>
        </authorList>
    </citation>
    <scope>NUCLEOTIDE SEQUENCE [LARGE SCALE GENOMIC DNA]</scope>
</reference>
<dbReference type="SUPFAM" id="SSF53098">
    <property type="entry name" value="Ribonuclease H-like"/>
    <property type="match status" value="1"/>
</dbReference>
<dbReference type="OrthoDB" id="3996471at2759"/>
<keyword evidence="2" id="KW-0378">Hydrolase</keyword>
<organism evidence="4 5">
    <name type="scientific">Stegodyphus mimosarum</name>
    <name type="common">African social velvet spider</name>
    <dbReference type="NCBI Taxonomy" id="407821"/>
    <lineage>
        <taxon>Eukaryota</taxon>
        <taxon>Metazoa</taxon>
        <taxon>Ecdysozoa</taxon>
        <taxon>Arthropoda</taxon>
        <taxon>Chelicerata</taxon>
        <taxon>Arachnida</taxon>
        <taxon>Araneae</taxon>
        <taxon>Araneomorphae</taxon>
        <taxon>Entelegynae</taxon>
        <taxon>Eresoidea</taxon>
        <taxon>Eresidae</taxon>
        <taxon>Stegodyphus</taxon>
    </lineage>
</organism>
<dbReference type="STRING" id="407821.A0A087UGA8"/>
<dbReference type="InterPro" id="IPR047021">
    <property type="entry name" value="REXO1/3/4-like"/>
</dbReference>
<evidence type="ECO:0000256" key="1">
    <source>
        <dbReference type="ARBA" id="ARBA00022722"/>
    </source>
</evidence>
<dbReference type="InterPro" id="IPR013520">
    <property type="entry name" value="Ribonucl_H"/>
</dbReference>
<protein>
    <submittedName>
        <fullName evidence="4">Putative RNA exonuclease NEF-sp</fullName>
    </submittedName>
</protein>
<dbReference type="PANTHER" id="PTHR12801:SF82">
    <property type="entry name" value="RNA EXONUCLEASE 5"/>
    <property type="match status" value="1"/>
</dbReference>
<dbReference type="GO" id="GO:0004527">
    <property type="term" value="F:exonuclease activity"/>
    <property type="evidence" value="ECO:0007669"/>
    <property type="project" value="UniProtKB-KW"/>
</dbReference>
<feature type="non-terminal residue" evidence="4">
    <location>
        <position position="328"/>
    </location>
</feature>
<gene>
    <name evidence="4" type="ORF">X975_15453</name>
</gene>
<accession>A0A087UGA8</accession>
<dbReference type="AlphaFoldDB" id="A0A087UGA8"/>
<evidence type="ECO:0000256" key="2">
    <source>
        <dbReference type="ARBA" id="ARBA00022801"/>
    </source>
</evidence>
<sequence length="328" mass="37460">MNSSSSKLVTWNIKKNKKLAAKKRKLEAFLKLVSTDEAVPAKQKKEEDSLAESYKTLKDELKKYVKKPNSDPSFYLTEIGLKAQVNFKYYNKDRCPGETISPLFIEDIYHLLLKSLIGHLSPYPMRWCKLENPKDISKTILLVVEGLSKWDIIQNISSLNNITDIFPSMVDIVSSNIPFATELSSLHLVSDFHIQVKDTYSSLFPIEKTSERTTEILKTPSKVHLLLSPIQLVMENYPLPQSVYTSSKSENYIFTKDSYLPVTENSPMFALDCEMCRTAKNPSELTRIAIVDESLETVYETLVKPDERIVDYMTKYSGITKEMLEGVT</sequence>
<dbReference type="Gene3D" id="3.30.420.10">
    <property type="entry name" value="Ribonuclease H-like superfamily/Ribonuclease H"/>
    <property type="match status" value="1"/>
</dbReference>